<dbReference type="Gene3D" id="3.30.420.610">
    <property type="entry name" value="LOTUS domain-like"/>
    <property type="match status" value="1"/>
</dbReference>
<dbReference type="EnsemblMetazoa" id="PHUM247930-RA">
    <property type="protein sequence ID" value="PHUM247930-PA"/>
    <property type="gene ID" value="PHUM247930"/>
</dbReference>
<accession>E0VJL4</accession>
<reference evidence="3" key="3">
    <citation type="submission" date="2020-05" db="UniProtKB">
        <authorList>
            <consortium name="EnsemblMetazoa"/>
        </authorList>
    </citation>
    <scope>IDENTIFICATION</scope>
    <source>
        <strain evidence="3">USDA</strain>
    </source>
</reference>
<proteinExistence type="predicted"/>
<gene>
    <name evidence="3" type="primary">8238755</name>
    <name evidence="2" type="ORF">Phum_PHUM247930</name>
</gene>
<dbReference type="RefSeq" id="XP_002426308.1">
    <property type="nucleotide sequence ID" value="XM_002426263.1"/>
</dbReference>
<protein>
    <recommendedName>
        <fullName evidence="1">HTH OST-type domain-containing protein</fullName>
    </recommendedName>
</protein>
<dbReference type="PROSITE" id="PS51644">
    <property type="entry name" value="HTH_OST"/>
    <property type="match status" value="1"/>
</dbReference>
<dbReference type="GeneID" id="8238755"/>
<evidence type="ECO:0000313" key="4">
    <source>
        <dbReference type="Proteomes" id="UP000009046"/>
    </source>
</evidence>
<dbReference type="HOGENOM" id="CLU_1984224_0_0_1"/>
<dbReference type="OrthoDB" id="341421at2759"/>
<dbReference type="Pfam" id="PF12872">
    <property type="entry name" value="OST-HTH"/>
    <property type="match status" value="1"/>
</dbReference>
<dbReference type="CDD" id="cd09972">
    <property type="entry name" value="LOTUS_TDRD_OSKAR"/>
    <property type="match status" value="1"/>
</dbReference>
<dbReference type="STRING" id="121224.E0VJL4"/>
<dbReference type="AlphaFoldDB" id="E0VJL4"/>
<feature type="domain" description="HTH OST-type" evidence="1">
    <location>
        <begin position="2"/>
        <end position="76"/>
    </location>
</feature>
<dbReference type="InParanoid" id="E0VJL4"/>
<evidence type="ECO:0000313" key="2">
    <source>
        <dbReference type="EMBL" id="EEB13570.1"/>
    </source>
</evidence>
<dbReference type="OMA" id="RAYQSKF"/>
<sequence>MDKEEVVTIIRSIISSSQAPLKISQINNDFKKHTGISIPFFEFKNLVEFFQSIPETVKLTGNPTDYYVGLVISKKSAHIVSLVEKQKKNRKTTKFDSFKYVKPCSLTSRKFENRYVGIIVITKFIR</sequence>
<dbReference type="CTD" id="8238755"/>
<keyword evidence="4" id="KW-1185">Reference proteome</keyword>
<reference evidence="2" key="1">
    <citation type="submission" date="2007-04" db="EMBL/GenBank/DDBJ databases">
        <title>Annotation of Pediculus humanus corporis strain USDA.</title>
        <authorList>
            <person name="Kirkness E."/>
            <person name="Hannick L."/>
            <person name="Hass B."/>
            <person name="Bruggner R."/>
            <person name="Lawson D."/>
            <person name="Bidwell S."/>
            <person name="Joardar V."/>
            <person name="Caler E."/>
            <person name="Walenz B."/>
            <person name="Inman J."/>
            <person name="Schobel S."/>
            <person name="Galinsky K."/>
            <person name="Amedeo P."/>
            <person name="Strausberg R."/>
        </authorList>
    </citation>
    <scope>NUCLEOTIDE SEQUENCE</scope>
    <source>
        <strain evidence="2">USDA</strain>
    </source>
</reference>
<dbReference type="EMBL" id="DS235226">
    <property type="protein sequence ID" value="EEB13570.1"/>
    <property type="molecule type" value="Genomic_DNA"/>
</dbReference>
<dbReference type="VEuPathDB" id="VectorBase:PHUM247930"/>
<evidence type="ECO:0000259" key="1">
    <source>
        <dbReference type="PROSITE" id="PS51644"/>
    </source>
</evidence>
<name>E0VJL4_PEDHC</name>
<reference evidence="2" key="2">
    <citation type="submission" date="2007-04" db="EMBL/GenBank/DDBJ databases">
        <title>The genome of the human body louse.</title>
        <authorList>
            <consortium name="The Human Body Louse Genome Consortium"/>
            <person name="Kirkness E."/>
            <person name="Walenz B."/>
            <person name="Hass B."/>
            <person name="Bruggner R."/>
            <person name="Strausberg R."/>
        </authorList>
    </citation>
    <scope>NUCLEOTIDE SEQUENCE</scope>
    <source>
        <strain evidence="2">USDA</strain>
    </source>
</reference>
<dbReference type="InterPro" id="IPR041966">
    <property type="entry name" value="LOTUS-like"/>
</dbReference>
<dbReference type="Proteomes" id="UP000009046">
    <property type="component" value="Unassembled WGS sequence"/>
</dbReference>
<dbReference type="InterPro" id="IPR025605">
    <property type="entry name" value="OST-HTH/LOTUS_dom"/>
</dbReference>
<dbReference type="EMBL" id="AAZO01002874">
    <property type="status" value="NOT_ANNOTATED_CDS"/>
    <property type="molecule type" value="Genomic_DNA"/>
</dbReference>
<organism>
    <name type="scientific">Pediculus humanus subsp. corporis</name>
    <name type="common">Body louse</name>
    <dbReference type="NCBI Taxonomy" id="121224"/>
    <lineage>
        <taxon>Eukaryota</taxon>
        <taxon>Metazoa</taxon>
        <taxon>Ecdysozoa</taxon>
        <taxon>Arthropoda</taxon>
        <taxon>Hexapoda</taxon>
        <taxon>Insecta</taxon>
        <taxon>Pterygota</taxon>
        <taxon>Neoptera</taxon>
        <taxon>Paraneoptera</taxon>
        <taxon>Psocodea</taxon>
        <taxon>Troctomorpha</taxon>
        <taxon>Phthiraptera</taxon>
        <taxon>Anoplura</taxon>
        <taxon>Pediculidae</taxon>
        <taxon>Pediculus</taxon>
    </lineage>
</organism>
<dbReference type="KEGG" id="phu:Phum_PHUM247930"/>
<evidence type="ECO:0000313" key="3">
    <source>
        <dbReference type="EnsemblMetazoa" id="PHUM247930-PA"/>
    </source>
</evidence>